<reference evidence="3 4" key="3">
    <citation type="submission" date="2019-11" db="EMBL/GenBank/DDBJ databases">
        <title>A de novo genome assembly of a pear dwarfing rootstock.</title>
        <authorList>
            <person name="Wang F."/>
            <person name="Wang J."/>
            <person name="Li S."/>
            <person name="Zhang Y."/>
            <person name="Fang M."/>
            <person name="Ma L."/>
            <person name="Zhao Y."/>
            <person name="Jiang S."/>
        </authorList>
    </citation>
    <scope>NUCLEOTIDE SEQUENCE [LARGE SCALE GENOMIC DNA]</scope>
    <source>
        <strain evidence="3">S2</strain>
        <tissue evidence="3">Leaf</tissue>
    </source>
</reference>
<dbReference type="PROSITE" id="PS51502">
    <property type="entry name" value="S_R_A_B_BARREL"/>
    <property type="match status" value="1"/>
</dbReference>
<dbReference type="SMART" id="SM00886">
    <property type="entry name" value="Dabb"/>
    <property type="match status" value="1"/>
</dbReference>
<dbReference type="InterPro" id="IPR013097">
    <property type="entry name" value="Dabb"/>
</dbReference>
<organism evidence="3 4">
    <name type="scientific">Pyrus ussuriensis x Pyrus communis</name>
    <dbReference type="NCBI Taxonomy" id="2448454"/>
    <lineage>
        <taxon>Eukaryota</taxon>
        <taxon>Viridiplantae</taxon>
        <taxon>Streptophyta</taxon>
        <taxon>Embryophyta</taxon>
        <taxon>Tracheophyta</taxon>
        <taxon>Spermatophyta</taxon>
        <taxon>Magnoliopsida</taxon>
        <taxon>eudicotyledons</taxon>
        <taxon>Gunneridae</taxon>
        <taxon>Pentapetalae</taxon>
        <taxon>rosids</taxon>
        <taxon>fabids</taxon>
        <taxon>Rosales</taxon>
        <taxon>Rosaceae</taxon>
        <taxon>Amygdaloideae</taxon>
        <taxon>Maleae</taxon>
        <taxon>Pyrus</taxon>
    </lineage>
</organism>
<comment type="subunit">
    <text evidence="1">Homodimer.</text>
</comment>
<dbReference type="PANTHER" id="PTHR33178">
    <property type="match status" value="1"/>
</dbReference>
<evidence type="ECO:0000259" key="2">
    <source>
        <dbReference type="PROSITE" id="PS51502"/>
    </source>
</evidence>
<dbReference type="InterPro" id="IPR011008">
    <property type="entry name" value="Dimeric_a/b-barrel"/>
</dbReference>
<evidence type="ECO:0000313" key="3">
    <source>
        <dbReference type="EMBL" id="KAB2625133.1"/>
    </source>
</evidence>
<name>A0A5N5HEV1_9ROSA</name>
<dbReference type="Gene3D" id="3.30.70.100">
    <property type="match status" value="1"/>
</dbReference>
<dbReference type="FunFam" id="3.30.70.100:FF:000040">
    <property type="entry name" value="Stress-response A/B barrel domain-containing protein HS1"/>
    <property type="match status" value="1"/>
</dbReference>
<comment type="caution">
    <text evidence="3">The sequence shown here is derived from an EMBL/GenBank/DDBJ whole genome shotgun (WGS) entry which is preliminary data.</text>
</comment>
<dbReference type="SUPFAM" id="SSF54909">
    <property type="entry name" value="Dimeric alpha+beta barrel"/>
    <property type="match status" value="1"/>
</dbReference>
<dbReference type="InterPro" id="IPR044662">
    <property type="entry name" value="HS1/DABB1-like"/>
</dbReference>
<dbReference type="GO" id="GO:0009865">
    <property type="term" value="P:pollen tube adhesion"/>
    <property type="evidence" value="ECO:0007669"/>
    <property type="project" value="TreeGrafter"/>
</dbReference>
<dbReference type="OrthoDB" id="1601230at2759"/>
<dbReference type="Proteomes" id="UP000327157">
    <property type="component" value="Chromosome 16"/>
</dbReference>
<dbReference type="Pfam" id="PF07876">
    <property type="entry name" value="Dabb"/>
    <property type="match status" value="1"/>
</dbReference>
<reference evidence="3 4" key="1">
    <citation type="submission" date="2019-09" db="EMBL/GenBank/DDBJ databases">
        <authorList>
            <person name="Ou C."/>
        </authorList>
    </citation>
    <scope>NUCLEOTIDE SEQUENCE [LARGE SCALE GENOMIC DNA]</scope>
    <source>
        <strain evidence="3">S2</strain>
        <tissue evidence="3">Leaf</tissue>
    </source>
</reference>
<dbReference type="EMBL" id="SMOL01000160">
    <property type="protein sequence ID" value="KAB2625133.1"/>
    <property type="molecule type" value="Genomic_DNA"/>
</dbReference>
<feature type="domain" description="Stress-response A/B barrel" evidence="2">
    <location>
        <begin position="8"/>
        <end position="102"/>
    </location>
</feature>
<sequence length="160" mass="17985">MEEAKGVVMHVVLAKFKDGIAENKIEEIIKDFANLVNIIEPMKSFNWGKDVSSENLNQGFTHIFESTFESTEGVAEYVAHPAHVDFANLFLSHVEKVIVIDYKPTALNPTNNVFNLFYADSLRSSMLEHQRRDGEREICNAFGASDSLALDWTTHCTSGM</sequence>
<gene>
    <name evidence="3" type="ORF">D8674_016793</name>
</gene>
<keyword evidence="4" id="KW-1185">Reference proteome</keyword>
<evidence type="ECO:0000256" key="1">
    <source>
        <dbReference type="ARBA" id="ARBA00011738"/>
    </source>
</evidence>
<reference evidence="4" key="2">
    <citation type="submission" date="2019-10" db="EMBL/GenBank/DDBJ databases">
        <title>A de novo genome assembly of a pear dwarfing rootstock.</title>
        <authorList>
            <person name="Wang F."/>
            <person name="Wang J."/>
            <person name="Li S."/>
            <person name="Zhang Y."/>
            <person name="Fang M."/>
            <person name="Ma L."/>
            <person name="Zhao Y."/>
            <person name="Jiang S."/>
        </authorList>
    </citation>
    <scope>NUCLEOTIDE SEQUENCE [LARGE SCALE GENOMIC DNA]</scope>
</reference>
<dbReference type="AlphaFoldDB" id="A0A5N5HEV1"/>
<protein>
    <submittedName>
        <fullName evidence="3">Protein Pop3</fullName>
    </submittedName>
</protein>
<proteinExistence type="predicted"/>
<accession>A0A5N5HEV1</accession>
<dbReference type="PANTHER" id="PTHR33178:SF10">
    <property type="entry name" value="STRESS-RESPONSE A_B BARREL DOMAIN-CONTAINING PROTEIN"/>
    <property type="match status" value="1"/>
</dbReference>
<evidence type="ECO:0000313" key="4">
    <source>
        <dbReference type="Proteomes" id="UP000327157"/>
    </source>
</evidence>